<sequence length="261" mass="28122">MRPPPALPVELKGVSTCFGKTWIHKNLDLAVSAGEVVALVGGSGSGKTTLLRQMVGLLQPAEGEVRLFGETLGEGGRSARLARRRRFGMLFQHGALFSALTVFANIAFPLREFGLTDEVLIRDLVLLKMAMVELEPEVAARMPAELSGGMVKRVALARALALEPELLLLDEPTAGLDPDRSAGFVDLIRSLHRSLGLTVVLVTHDLDTLAALASRVAVLSEGRILAAGPLEEIMTVQDPFIQRFFHSERSRAALARAGESR</sequence>
<comment type="caution">
    <text evidence="6">The sequence shown here is derived from an EMBL/GenBank/DDBJ whole genome shotgun (WGS) entry which is preliminary data.</text>
</comment>
<name>A0A848G227_9RHOO</name>
<dbReference type="Proteomes" id="UP000580043">
    <property type="component" value="Unassembled WGS sequence"/>
</dbReference>
<evidence type="ECO:0000256" key="1">
    <source>
        <dbReference type="ARBA" id="ARBA00022448"/>
    </source>
</evidence>
<organism evidence="6 7">
    <name type="scientific">Zoogloea dura</name>
    <dbReference type="NCBI Taxonomy" id="2728840"/>
    <lineage>
        <taxon>Bacteria</taxon>
        <taxon>Pseudomonadati</taxon>
        <taxon>Pseudomonadota</taxon>
        <taxon>Betaproteobacteria</taxon>
        <taxon>Rhodocyclales</taxon>
        <taxon>Zoogloeaceae</taxon>
        <taxon>Zoogloea</taxon>
    </lineage>
</organism>
<evidence type="ECO:0000313" key="7">
    <source>
        <dbReference type="Proteomes" id="UP000580043"/>
    </source>
</evidence>
<proteinExistence type="predicted"/>
<dbReference type="PANTHER" id="PTHR43023:SF3">
    <property type="entry name" value="PROTEIN TRIGALACTOSYLDIACYLGLYCEROL 3, CHLOROPLASTIC"/>
    <property type="match status" value="1"/>
</dbReference>
<dbReference type="RefSeq" id="WP_169144993.1">
    <property type="nucleotide sequence ID" value="NZ_JABBGA010000004.1"/>
</dbReference>
<dbReference type="InterPro" id="IPR003593">
    <property type="entry name" value="AAA+_ATPase"/>
</dbReference>
<dbReference type="InterPro" id="IPR027417">
    <property type="entry name" value="P-loop_NTPase"/>
</dbReference>
<keyword evidence="1" id="KW-0813">Transport</keyword>
<dbReference type="GO" id="GO:0005524">
    <property type="term" value="F:ATP binding"/>
    <property type="evidence" value="ECO:0007669"/>
    <property type="project" value="UniProtKB-KW"/>
</dbReference>
<dbReference type="PROSITE" id="PS50893">
    <property type="entry name" value="ABC_TRANSPORTER_2"/>
    <property type="match status" value="1"/>
</dbReference>
<dbReference type="AlphaFoldDB" id="A0A848G227"/>
<dbReference type="EMBL" id="JABBGA010000004">
    <property type="protein sequence ID" value="NML25344.1"/>
    <property type="molecule type" value="Genomic_DNA"/>
</dbReference>
<dbReference type="Gene3D" id="3.40.50.300">
    <property type="entry name" value="P-loop containing nucleotide triphosphate hydrolases"/>
    <property type="match status" value="1"/>
</dbReference>
<evidence type="ECO:0000256" key="2">
    <source>
        <dbReference type="ARBA" id="ARBA00022475"/>
    </source>
</evidence>
<protein>
    <submittedName>
        <fullName evidence="6">ATP-binding cassette domain-containing protein</fullName>
    </submittedName>
</protein>
<dbReference type="InterPro" id="IPR003439">
    <property type="entry name" value="ABC_transporter-like_ATP-bd"/>
</dbReference>
<feature type="domain" description="ABC transporter" evidence="5">
    <location>
        <begin position="9"/>
        <end position="246"/>
    </location>
</feature>
<gene>
    <name evidence="6" type="ORF">HHL15_06295</name>
</gene>
<keyword evidence="2" id="KW-0472">Membrane</keyword>
<evidence type="ECO:0000259" key="5">
    <source>
        <dbReference type="PROSITE" id="PS50893"/>
    </source>
</evidence>
<evidence type="ECO:0000256" key="3">
    <source>
        <dbReference type="ARBA" id="ARBA00022741"/>
    </source>
</evidence>
<dbReference type="Pfam" id="PF00005">
    <property type="entry name" value="ABC_tran"/>
    <property type="match status" value="1"/>
</dbReference>
<dbReference type="SMART" id="SM00382">
    <property type="entry name" value="AAA"/>
    <property type="match status" value="1"/>
</dbReference>
<accession>A0A848G227</accession>
<dbReference type="GO" id="GO:0016887">
    <property type="term" value="F:ATP hydrolysis activity"/>
    <property type="evidence" value="ECO:0007669"/>
    <property type="project" value="InterPro"/>
</dbReference>
<keyword evidence="4 6" id="KW-0067">ATP-binding</keyword>
<keyword evidence="2" id="KW-1003">Cell membrane</keyword>
<evidence type="ECO:0000313" key="6">
    <source>
        <dbReference type="EMBL" id="NML25344.1"/>
    </source>
</evidence>
<keyword evidence="7" id="KW-1185">Reference proteome</keyword>
<dbReference type="SUPFAM" id="SSF52540">
    <property type="entry name" value="P-loop containing nucleoside triphosphate hydrolases"/>
    <property type="match status" value="1"/>
</dbReference>
<dbReference type="PANTHER" id="PTHR43023">
    <property type="entry name" value="PROTEIN TRIGALACTOSYLDIACYLGLYCEROL 3, CHLOROPLASTIC"/>
    <property type="match status" value="1"/>
</dbReference>
<keyword evidence="3" id="KW-0547">Nucleotide-binding</keyword>
<reference evidence="6 7" key="1">
    <citation type="submission" date="2020-04" db="EMBL/GenBank/DDBJ databases">
        <title>Zoogloea sp. G-4-1-14 isolated from soil.</title>
        <authorList>
            <person name="Dahal R.H."/>
        </authorList>
    </citation>
    <scope>NUCLEOTIDE SEQUENCE [LARGE SCALE GENOMIC DNA]</scope>
    <source>
        <strain evidence="6 7">G-4-1-14</strain>
    </source>
</reference>
<evidence type="ECO:0000256" key="4">
    <source>
        <dbReference type="ARBA" id="ARBA00022840"/>
    </source>
</evidence>